<evidence type="ECO:0000256" key="1">
    <source>
        <dbReference type="SAM" id="Coils"/>
    </source>
</evidence>
<dbReference type="AlphaFoldDB" id="A0A1I7TPL2"/>
<proteinExistence type="predicted"/>
<keyword evidence="2" id="KW-1185">Reference proteome</keyword>
<evidence type="ECO:0000313" key="2">
    <source>
        <dbReference type="Proteomes" id="UP000095282"/>
    </source>
</evidence>
<accession>A0A1I7TPL2</accession>
<keyword evidence="1" id="KW-0175">Coiled coil</keyword>
<sequence>MESDLEIQLKELNSRLVKENKKLRKEKEKLKNERDYFETEKKNIGEQLDGFYVEMGNMHLRNRKLQTECFELKEQIDSLQKEKTALELNGTKLESEIERLNLHIQKAIQLEFDLILEKQRSEQALRSEISLLKSNTSETIELKYQVKLLIASLPLYGAELKCHVEESIKSISLEKLRAKNEEIEALEASQRCYAEEIDAKEALILKLTNQVKAYMAEKKEIIENYEEDLEQAQEKEKRMKILSNH</sequence>
<organism evidence="2 3">
    <name type="scientific">Caenorhabditis tropicalis</name>
    <dbReference type="NCBI Taxonomy" id="1561998"/>
    <lineage>
        <taxon>Eukaryota</taxon>
        <taxon>Metazoa</taxon>
        <taxon>Ecdysozoa</taxon>
        <taxon>Nematoda</taxon>
        <taxon>Chromadorea</taxon>
        <taxon>Rhabditida</taxon>
        <taxon>Rhabditina</taxon>
        <taxon>Rhabditomorpha</taxon>
        <taxon>Rhabditoidea</taxon>
        <taxon>Rhabditidae</taxon>
        <taxon>Peloderinae</taxon>
        <taxon>Caenorhabditis</taxon>
    </lineage>
</organism>
<feature type="coiled-coil region" evidence="1">
    <location>
        <begin position="2"/>
        <end position="96"/>
    </location>
</feature>
<dbReference type="Proteomes" id="UP000095282">
    <property type="component" value="Unplaced"/>
</dbReference>
<dbReference type="WBParaSite" id="Csp11.Scaffold629.g10512.t1">
    <property type="protein sequence ID" value="Csp11.Scaffold629.g10512.t1"/>
    <property type="gene ID" value="Csp11.Scaffold629.g10512"/>
</dbReference>
<evidence type="ECO:0000313" key="3">
    <source>
        <dbReference type="WBParaSite" id="Csp11.Scaffold629.g10512.t1"/>
    </source>
</evidence>
<protein>
    <submittedName>
        <fullName evidence="3">Shootin-1</fullName>
    </submittedName>
</protein>
<reference evidence="3" key="1">
    <citation type="submission" date="2016-11" db="UniProtKB">
        <authorList>
            <consortium name="WormBaseParasite"/>
        </authorList>
    </citation>
    <scope>IDENTIFICATION</scope>
</reference>
<feature type="coiled-coil region" evidence="1">
    <location>
        <begin position="176"/>
        <end position="245"/>
    </location>
</feature>
<name>A0A1I7TPL2_9PELO</name>